<protein>
    <submittedName>
        <fullName evidence="1">Uncharacterized protein</fullName>
    </submittedName>
</protein>
<evidence type="ECO:0000313" key="1">
    <source>
        <dbReference type="EMBL" id="KAJ8868825.1"/>
    </source>
</evidence>
<accession>A0ABQ9G8S9</accession>
<organism evidence="1 2">
    <name type="scientific">Dryococelus australis</name>
    <dbReference type="NCBI Taxonomy" id="614101"/>
    <lineage>
        <taxon>Eukaryota</taxon>
        <taxon>Metazoa</taxon>
        <taxon>Ecdysozoa</taxon>
        <taxon>Arthropoda</taxon>
        <taxon>Hexapoda</taxon>
        <taxon>Insecta</taxon>
        <taxon>Pterygota</taxon>
        <taxon>Neoptera</taxon>
        <taxon>Polyneoptera</taxon>
        <taxon>Phasmatodea</taxon>
        <taxon>Verophasmatodea</taxon>
        <taxon>Anareolatae</taxon>
        <taxon>Phasmatidae</taxon>
        <taxon>Eurycanthinae</taxon>
        <taxon>Dryococelus</taxon>
    </lineage>
</organism>
<comment type="caution">
    <text evidence="1">The sequence shown here is derived from an EMBL/GenBank/DDBJ whole genome shotgun (WGS) entry which is preliminary data.</text>
</comment>
<sequence length="124" mass="13463">MLANLGVCASYEEAVKFESLVTTHSRAGIYGGYVQFVFDNVVYNRHSIDGHGTFHVMGGIICVTPNSSLQADTLVSRLTSHHVSDVEICGLSPVQIYHRSDSAGYSKVTDMNVQALQFHATTAI</sequence>
<dbReference type="EMBL" id="JARBHB010000014">
    <property type="protein sequence ID" value="KAJ8868825.1"/>
    <property type="molecule type" value="Genomic_DNA"/>
</dbReference>
<dbReference type="Proteomes" id="UP001159363">
    <property type="component" value="Chromosome 13"/>
</dbReference>
<gene>
    <name evidence="1" type="ORF">PR048_030366</name>
</gene>
<keyword evidence="2" id="KW-1185">Reference proteome</keyword>
<name>A0ABQ9G8S9_9NEOP</name>
<reference evidence="1 2" key="1">
    <citation type="submission" date="2023-02" db="EMBL/GenBank/DDBJ databases">
        <title>LHISI_Scaffold_Assembly.</title>
        <authorList>
            <person name="Stuart O.P."/>
            <person name="Cleave R."/>
            <person name="Magrath M.J.L."/>
            <person name="Mikheyev A.S."/>
        </authorList>
    </citation>
    <scope>NUCLEOTIDE SEQUENCE [LARGE SCALE GENOMIC DNA]</scope>
    <source>
        <strain evidence="1">Daus_M_001</strain>
        <tissue evidence="1">Leg muscle</tissue>
    </source>
</reference>
<evidence type="ECO:0000313" key="2">
    <source>
        <dbReference type="Proteomes" id="UP001159363"/>
    </source>
</evidence>
<proteinExistence type="predicted"/>